<proteinExistence type="predicted"/>
<evidence type="ECO:0000256" key="1">
    <source>
        <dbReference type="SAM" id="MobiDB-lite"/>
    </source>
</evidence>
<feature type="compositionally biased region" description="Basic residues" evidence="1">
    <location>
        <begin position="130"/>
        <end position="139"/>
    </location>
</feature>
<organism evidence="2">
    <name type="scientific">human gut metagenome</name>
    <dbReference type="NCBI Taxonomy" id="408170"/>
    <lineage>
        <taxon>unclassified sequences</taxon>
        <taxon>metagenomes</taxon>
        <taxon>organismal metagenomes</taxon>
    </lineage>
</organism>
<dbReference type="AlphaFoldDB" id="K1U592"/>
<sequence length="158" mass="18894">MENNGQVPIIAERDRYRKQLTFDIDTKTLEIYYPKANWRHGYDDIRGFLKREGFEWCEGTVYVSKKPLESYEVTKIVRDLVKRYPWLNKCMRDCRQANIGRQHSLNYIFSKNAKVPTREELNASKDPHSAKKRSTGLKKKTPDQMKLHNFFEMNVMER</sequence>
<comment type="caution">
    <text evidence="2">The sequence shown here is derived from an EMBL/GenBank/DDBJ whole genome shotgun (WGS) entry which is preliminary data.</text>
</comment>
<dbReference type="EMBL" id="AJWZ01000990">
    <property type="protein sequence ID" value="EKC75169.1"/>
    <property type="molecule type" value="Genomic_DNA"/>
</dbReference>
<evidence type="ECO:0000313" key="2">
    <source>
        <dbReference type="EMBL" id="EKC75169.1"/>
    </source>
</evidence>
<name>K1U592_9ZZZZ</name>
<feature type="compositionally biased region" description="Basic and acidic residues" evidence="1">
    <location>
        <begin position="118"/>
        <end position="129"/>
    </location>
</feature>
<protein>
    <submittedName>
        <fullName evidence="2">Virulence-associated protein D</fullName>
    </submittedName>
</protein>
<feature type="region of interest" description="Disordered" evidence="1">
    <location>
        <begin position="118"/>
        <end position="140"/>
    </location>
</feature>
<reference evidence="2" key="1">
    <citation type="journal article" date="2013" name="Environ. Microbiol.">
        <title>Microbiota from the distal guts of lean and obese adolescents exhibit partial functional redundancy besides clear differences in community structure.</title>
        <authorList>
            <person name="Ferrer M."/>
            <person name="Ruiz A."/>
            <person name="Lanza F."/>
            <person name="Haange S.B."/>
            <person name="Oberbach A."/>
            <person name="Till H."/>
            <person name="Bargiela R."/>
            <person name="Campoy C."/>
            <person name="Segura M.T."/>
            <person name="Richter M."/>
            <person name="von Bergen M."/>
            <person name="Seifert J."/>
            <person name="Suarez A."/>
        </authorList>
    </citation>
    <scope>NUCLEOTIDE SEQUENCE</scope>
</reference>
<dbReference type="Gene3D" id="3.30.70.240">
    <property type="match status" value="1"/>
</dbReference>
<accession>K1U592</accession>
<gene>
    <name evidence="2" type="ORF">OBE_01491</name>
</gene>